<evidence type="ECO:0000256" key="4">
    <source>
        <dbReference type="ARBA" id="ARBA00022989"/>
    </source>
</evidence>
<reference evidence="8" key="1">
    <citation type="submission" date="2021-01" db="EMBL/GenBank/DDBJ databases">
        <authorList>
            <person name="Corre E."/>
            <person name="Pelletier E."/>
            <person name="Niang G."/>
            <person name="Scheremetjew M."/>
            <person name="Finn R."/>
            <person name="Kale V."/>
            <person name="Holt S."/>
            <person name="Cochrane G."/>
            <person name="Meng A."/>
            <person name="Brown T."/>
            <person name="Cohen L."/>
        </authorList>
    </citation>
    <scope>NUCLEOTIDE SEQUENCE</scope>
    <source>
        <strain evidence="8">CCMP325</strain>
    </source>
</reference>
<evidence type="ECO:0000256" key="5">
    <source>
        <dbReference type="ARBA" id="ARBA00023136"/>
    </source>
</evidence>
<dbReference type="PANTHER" id="PTHR11706:SF33">
    <property type="entry name" value="NATURAL RESISTANCE-ASSOCIATED MACROPHAGE PROTEIN 2"/>
    <property type="match status" value="1"/>
</dbReference>
<gene>
    <name evidence="8" type="ORF">HPHI1048_LOCUS24269</name>
</gene>
<dbReference type="GO" id="GO:0005886">
    <property type="term" value="C:plasma membrane"/>
    <property type="evidence" value="ECO:0007669"/>
    <property type="project" value="TreeGrafter"/>
</dbReference>
<dbReference type="NCBIfam" id="TIGR01197">
    <property type="entry name" value="nramp"/>
    <property type="match status" value="1"/>
</dbReference>
<feature type="transmembrane region" description="Helical" evidence="7">
    <location>
        <begin position="274"/>
        <end position="298"/>
    </location>
</feature>
<evidence type="ECO:0000256" key="7">
    <source>
        <dbReference type="SAM" id="Phobius"/>
    </source>
</evidence>
<feature type="transmembrane region" description="Helical" evidence="7">
    <location>
        <begin position="420"/>
        <end position="440"/>
    </location>
</feature>
<evidence type="ECO:0000256" key="6">
    <source>
        <dbReference type="SAM" id="MobiDB-lite"/>
    </source>
</evidence>
<evidence type="ECO:0000313" key="8">
    <source>
        <dbReference type="EMBL" id="CAD8509582.1"/>
    </source>
</evidence>
<keyword evidence="2" id="KW-0813">Transport</keyword>
<dbReference type="NCBIfam" id="NF037982">
    <property type="entry name" value="Nramp_1"/>
    <property type="match status" value="1"/>
</dbReference>
<dbReference type="AlphaFoldDB" id="A0A7S0I368"/>
<feature type="transmembrane region" description="Helical" evidence="7">
    <location>
        <begin position="167"/>
        <end position="189"/>
    </location>
</feature>
<keyword evidence="5 7" id="KW-0472">Membrane</keyword>
<keyword evidence="3 7" id="KW-0812">Transmembrane</keyword>
<feature type="transmembrane region" description="Helical" evidence="7">
    <location>
        <begin position="134"/>
        <end position="161"/>
    </location>
</feature>
<evidence type="ECO:0000256" key="1">
    <source>
        <dbReference type="ARBA" id="ARBA00004141"/>
    </source>
</evidence>
<feature type="compositionally biased region" description="Basic and acidic residues" evidence="6">
    <location>
        <begin position="12"/>
        <end position="39"/>
    </location>
</feature>
<proteinExistence type="predicted"/>
<feature type="transmembrane region" description="Helical" evidence="7">
    <location>
        <begin position="494"/>
        <end position="515"/>
    </location>
</feature>
<dbReference type="Pfam" id="PF01566">
    <property type="entry name" value="Nramp"/>
    <property type="match status" value="1"/>
</dbReference>
<feature type="transmembrane region" description="Helical" evidence="7">
    <location>
        <begin position="395"/>
        <end position="414"/>
    </location>
</feature>
<accession>A0A7S0I368</accession>
<feature type="transmembrane region" description="Helical" evidence="7">
    <location>
        <begin position="238"/>
        <end position="262"/>
    </location>
</feature>
<name>A0A7S0I368_9CRYP</name>
<dbReference type="PANTHER" id="PTHR11706">
    <property type="entry name" value="SOLUTE CARRIER PROTEIN FAMILY 11 MEMBER"/>
    <property type="match status" value="1"/>
</dbReference>
<feature type="transmembrane region" description="Helical" evidence="7">
    <location>
        <begin position="354"/>
        <end position="375"/>
    </location>
</feature>
<feature type="transmembrane region" description="Helical" evidence="7">
    <location>
        <begin position="461"/>
        <end position="482"/>
    </location>
</feature>
<feature type="transmembrane region" description="Helical" evidence="7">
    <location>
        <begin position="196"/>
        <end position="218"/>
    </location>
</feature>
<protein>
    <submittedName>
        <fullName evidence="8">Uncharacterized protein</fullName>
    </submittedName>
</protein>
<keyword evidence="4 7" id="KW-1133">Transmembrane helix</keyword>
<comment type="subcellular location">
    <subcellularLocation>
        <location evidence="1">Membrane</location>
        <topology evidence="1">Multi-pass membrane protein</topology>
    </subcellularLocation>
</comment>
<organism evidence="8">
    <name type="scientific">Hanusia phi</name>
    <dbReference type="NCBI Taxonomy" id="3032"/>
    <lineage>
        <taxon>Eukaryota</taxon>
        <taxon>Cryptophyceae</taxon>
        <taxon>Pyrenomonadales</taxon>
        <taxon>Geminigeraceae</taxon>
        <taxon>Hanusia</taxon>
    </lineage>
</organism>
<dbReference type="GO" id="GO:0034755">
    <property type="term" value="P:iron ion transmembrane transport"/>
    <property type="evidence" value="ECO:0007669"/>
    <property type="project" value="TreeGrafter"/>
</dbReference>
<feature type="transmembrane region" description="Helical" evidence="7">
    <location>
        <begin position="94"/>
        <end position="114"/>
    </location>
</feature>
<sequence>MVDGARQPGGGGEERAGEQEREDGDRGLETAEPRGKHGEGDEDDERFGSNGFSFRELWRFTGPAWLVSIAYLDPGNLETDLQAGAQFGYSLSWVLLWSSILGLVIQVLSLRLGIVTHRHLAQLCRYEYPPFVRYVLWVLSELMIVASDVPEVIGTAFAIQLLSKGMIPLWGGVLTCAASTLVFLTLSYLGLSYLTAFVGGLVGIMSFCFVAECFLSPPDGWSSVVGAAVPNLPAGSEMIAVGLLGAVAMPHNLFLQSALVLSRKTKREKTSIRFACIYTTIETAFALGVSFLVNWSVLLVAASSFSPYWCSPVQEVCEVNTPECKETNNLENCFPVGLETAGKLLQTTVGEKAGIFWAVALLASGQSSTITGTYAGQFVMEGFVEMSLPLWLRNLVSRGIAIVPSLCVSIIAGPRGANDLCVIASIVLALHLPLALIPLLKFTDSRERMGDHRNSRMLSGVSWMLALMVIAANSSLTWNTVIDPMLQEDGYNSWKFVVVVIIAALYIALLGYLICRPVQKRTEGTHGTPVIMHANGSGMLQPLMLDAA</sequence>
<dbReference type="InterPro" id="IPR001046">
    <property type="entry name" value="NRAMP_fam"/>
</dbReference>
<dbReference type="EMBL" id="HBEO01035777">
    <property type="protein sequence ID" value="CAD8509582.1"/>
    <property type="molecule type" value="Transcribed_RNA"/>
</dbReference>
<dbReference type="PRINTS" id="PR00447">
    <property type="entry name" value="NATRESASSCMP"/>
</dbReference>
<evidence type="ECO:0000256" key="2">
    <source>
        <dbReference type="ARBA" id="ARBA00022448"/>
    </source>
</evidence>
<evidence type="ECO:0000256" key="3">
    <source>
        <dbReference type="ARBA" id="ARBA00022692"/>
    </source>
</evidence>
<dbReference type="GO" id="GO:0015086">
    <property type="term" value="F:cadmium ion transmembrane transporter activity"/>
    <property type="evidence" value="ECO:0007669"/>
    <property type="project" value="TreeGrafter"/>
</dbReference>
<dbReference type="GO" id="GO:0005384">
    <property type="term" value="F:manganese ion transmembrane transporter activity"/>
    <property type="evidence" value="ECO:0007669"/>
    <property type="project" value="TreeGrafter"/>
</dbReference>
<feature type="region of interest" description="Disordered" evidence="6">
    <location>
        <begin position="1"/>
        <end position="48"/>
    </location>
</feature>